<dbReference type="GeneID" id="99674468"/>
<keyword evidence="4" id="KW-0472">Membrane</keyword>
<dbReference type="EMBL" id="OKQU01000001">
    <property type="protein sequence ID" value="SPE06422.1"/>
    <property type="molecule type" value="Genomic_DNA"/>
</dbReference>
<keyword evidence="4" id="KW-1133">Transmembrane helix</keyword>
<dbReference type="Pfam" id="PF00251">
    <property type="entry name" value="Glyco_hydro_32N"/>
    <property type="match status" value="1"/>
</dbReference>
<evidence type="ECO:0000313" key="9">
    <source>
        <dbReference type="Proteomes" id="UP000239237"/>
    </source>
</evidence>
<dbReference type="EMBL" id="OKQR01000001">
    <property type="protein sequence ID" value="SPD91197.1"/>
    <property type="molecule type" value="Genomic_DNA"/>
</dbReference>
<reference evidence="6 9" key="1">
    <citation type="submission" date="2018-02" db="EMBL/GenBank/DDBJ databases">
        <authorList>
            <person name="Rodrigo-Torres L."/>
            <person name="Arahal R. D."/>
            <person name="Lucena T."/>
        </authorList>
    </citation>
    <scope>NUCLEOTIDE SEQUENCE [LARGE SCALE GENOMIC DNA]</scope>
    <source>
        <strain evidence="6 9">CECT 8486</strain>
    </source>
</reference>
<evidence type="ECO:0000256" key="2">
    <source>
        <dbReference type="ARBA" id="ARBA00022801"/>
    </source>
</evidence>
<dbReference type="GO" id="GO:0004575">
    <property type="term" value="F:sucrose alpha-glucosidase activity"/>
    <property type="evidence" value="ECO:0007669"/>
    <property type="project" value="TreeGrafter"/>
</dbReference>
<comment type="similarity">
    <text evidence="1">Belongs to the glycosyl hydrolase 32 family.</text>
</comment>
<evidence type="ECO:0000256" key="1">
    <source>
        <dbReference type="ARBA" id="ARBA00009902"/>
    </source>
</evidence>
<dbReference type="SUPFAM" id="SSF49899">
    <property type="entry name" value="Concanavalin A-like lectins/glucanases"/>
    <property type="match status" value="1"/>
</dbReference>
<dbReference type="GO" id="GO:0005737">
    <property type="term" value="C:cytoplasm"/>
    <property type="evidence" value="ECO:0007669"/>
    <property type="project" value="TreeGrafter"/>
</dbReference>
<evidence type="ECO:0000313" key="6">
    <source>
        <dbReference type="EMBL" id="SPD91197.1"/>
    </source>
</evidence>
<dbReference type="PANTHER" id="PTHR42800:SF1">
    <property type="entry name" value="EXOINULINASE INUD (AFU_ORTHOLOGUE AFUA_5G00480)"/>
    <property type="match status" value="1"/>
</dbReference>
<feature type="domain" description="Glycosyl hydrolase family 32 N-terminal" evidence="5">
    <location>
        <begin position="52"/>
        <end position="354"/>
    </location>
</feature>
<dbReference type="InterPro" id="IPR013320">
    <property type="entry name" value="ConA-like_dom_sf"/>
</dbReference>
<dbReference type="RefSeq" id="WP_072613898.1">
    <property type="nucleotide sequence ID" value="NZ_AP017935.1"/>
</dbReference>
<dbReference type="Gene3D" id="2.60.120.560">
    <property type="entry name" value="Exo-inulinase, domain 1"/>
    <property type="match status" value="1"/>
</dbReference>
<dbReference type="SMART" id="SM00640">
    <property type="entry name" value="Glyco_32"/>
    <property type="match status" value="1"/>
</dbReference>
<dbReference type="Gene3D" id="2.115.10.20">
    <property type="entry name" value="Glycosyl hydrolase domain, family 43"/>
    <property type="match status" value="1"/>
</dbReference>
<evidence type="ECO:0000313" key="8">
    <source>
        <dbReference type="Proteomes" id="UP000237923"/>
    </source>
</evidence>
<dbReference type="SUPFAM" id="SSF75005">
    <property type="entry name" value="Arabinanase/levansucrase/invertase"/>
    <property type="match status" value="1"/>
</dbReference>
<evidence type="ECO:0000256" key="3">
    <source>
        <dbReference type="ARBA" id="ARBA00023295"/>
    </source>
</evidence>
<keyword evidence="4" id="KW-0812">Transmembrane</keyword>
<dbReference type="InterPro" id="IPR023296">
    <property type="entry name" value="Glyco_hydro_beta-prop_sf"/>
</dbReference>
<dbReference type="GO" id="GO:0033912">
    <property type="term" value="F:2,6-beta-fructan 6-levanbiohydrolase activity"/>
    <property type="evidence" value="ECO:0007669"/>
    <property type="project" value="UniProtKB-EC"/>
</dbReference>
<dbReference type="InterPro" id="IPR013148">
    <property type="entry name" value="Glyco_hydro_32_N"/>
</dbReference>
<accession>A0A2N9K760</accession>
<protein>
    <submittedName>
        <fullName evidence="7">Levanbiose-producing levanase</fullName>
        <ecNumber evidence="7">3.2.1.64</ecNumber>
    </submittedName>
</protein>
<gene>
    <name evidence="7" type="primary">levB_1</name>
    <name evidence="6" type="ORF">LES8486_00168</name>
    <name evidence="7" type="ORF">LES9216_00315</name>
</gene>
<dbReference type="Proteomes" id="UP000239237">
    <property type="component" value="Unassembled WGS sequence"/>
</dbReference>
<reference evidence="7 8" key="2">
    <citation type="submission" date="2018-02" db="EMBL/GenBank/DDBJ databases">
        <authorList>
            <person name="Cohen D.B."/>
            <person name="Kent A.D."/>
        </authorList>
    </citation>
    <scope>NUCLEOTIDE SEQUENCE [LARGE SCALE GENOMIC DNA]</scope>
    <source>
        <strain evidence="7 8">CECT 9216</strain>
    </source>
</reference>
<proteinExistence type="inferred from homology"/>
<name>A0A2N9K760_9LACO</name>
<organism evidence="7 8">
    <name type="scientific">Leuconostoc suionicum</name>
    <dbReference type="NCBI Taxonomy" id="1511761"/>
    <lineage>
        <taxon>Bacteria</taxon>
        <taxon>Bacillati</taxon>
        <taxon>Bacillota</taxon>
        <taxon>Bacilli</taxon>
        <taxon>Lactobacillales</taxon>
        <taxon>Lactobacillaceae</taxon>
        <taxon>Leuconostoc</taxon>
    </lineage>
</organism>
<keyword evidence="9" id="KW-1185">Reference proteome</keyword>
<keyword evidence="3 7" id="KW-0326">Glycosidase</keyword>
<dbReference type="Proteomes" id="UP000237923">
    <property type="component" value="Unassembled WGS sequence"/>
</dbReference>
<dbReference type="InterPro" id="IPR001362">
    <property type="entry name" value="Glyco_hydro_32"/>
</dbReference>
<dbReference type="EC" id="3.2.1.64" evidence="7"/>
<evidence type="ECO:0000313" key="7">
    <source>
        <dbReference type="EMBL" id="SPE06422.1"/>
    </source>
</evidence>
<dbReference type="AlphaFoldDB" id="A0A2N9K760"/>
<evidence type="ECO:0000259" key="5">
    <source>
        <dbReference type="Pfam" id="PF00251"/>
    </source>
</evidence>
<dbReference type="PANTHER" id="PTHR42800">
    <property type="entry name" value="EXOINULINASE INUD (AFU_ORTHOLOGUE AFUA_5G00480)"/>
    <property type="match status" value="1"/>
</dbReference>
<sequence>MQRHRVRKLLSIIMAGIVLFSIGWLICLKNNNSKNMTQQQLPQKWHLNGLSKNGLSNDTQTILKNGQKYELFYLVDTGKGLKANQQRTRWARSVTSDLTTFKVEDNADIKPLSQQESVATGSIVKDVDNLSGHGKNSLLAYATKYINGNQWTYMWYLTNQGEKWHVANNGKPVAKPYKEGKDFRDPHVIYDAEAKQFVMTVAEADDNNHMKIGFYTSKNGTTWQYTDSFYSPRDLGTLEVPEIHQIYQKSNNQKQWILFFGANGFADDFQKSTGSYYVVGQLKNGQFEAKTGPERVDFGTDYYAAHNYQENNEQLLGFGWMGNWDYINYVSDDIKYKGNYSAFRKMFLSSDNKLKTSKIITNGLFNTKKTTVLVKAHSKSQVKTSKAAYKISTIINGHQDITIKSKNGDSNVSFHFNNFDKKLTVHRQSNYVTNDSYNKDYNINLWGDWSEKVDFYVDQYSIEVFWPNTGQVATFAKYSNDSGDNIVFDNLDNKNSSLIVQEMK</sequence>
<evidence type="ECO:0000256" key="4">
    <source>
        <dbReference type="SAM" id="Phobius"/>
    </source>
</evidence>
<dbReference type="KEGG" id="lsu:A6B45_06650"/>
<feature type="transmembrane region" description="Helical" evidence="4">
    <location>
        <begin position="9"/>
        <end position="26"/>
    </location>
</feature>
<dbReference type="GO" id="GO:0005987">
    <property type="term" value="P:sucrose catabolic process"/>
    <property type="evidence" value="ECO:0007669"/>
    <property type="project" value="TreeGrafter"/>
</dbReference>
<keyword evidence="2 7" id="KW-0378">Hydrolase</keyword>